<dbReference type="Pfam" id="PF10108">
    <property type="entry name" value="DNA_pol_B_exo2"/>
    <property type="match status" value="1"/>
</dbReference>
<dbReference type="EMBL" id="RJVI01000002">
    <property type="protein sequence ID" value="ROR32140.1"/>
    <property type="molecule type" value="Genomic_DNA"/>
</dbReference>
<dbReference type="Proteomes" id="UP000276634">
    <property type="component" value="Unassembled WGS sequence"/>
</dbReference>
<dbReference type="SUPFAM" id="SSF53098">
    <property type="entry name" value="Ribonuclease H-like"/>
    <property type="match status" value="1"/>
</dbReference>
<proteinExistence type="predicted"/>
<dbReference type="InterPro" id="IPR012337">
    <property type="entry name" value="RNaseH-like_sf"/>
</dbReference>
<evidence type="ECO:0000259" key="1">
    <source>
        <dbReference type="Pfam" id="PF10108"/>
    </source>
</evidence>
<name>A0A3N1XZZ2_9GAMM</name>
<feature type="domain" description="Predicted 3'-5' exonuclease PolB-like" evidence="1">
    <location>
        <begin position="48"/>
        <end position="257"/>
    </location>
</feature>
<dbReference type="CDD" id="cd05782">
    <property type="entry name" value="DNA_polB_like1_exo"/>
    <property type="match status" value="1"/>
</dbReference>
<sequence length="262" mass="29235">MLPATVLAFDIETVPDVDGARRLLDLEGLDDRAVGEILFTRRRQATGSDFLPHHLQRVVAIAAVLRHEGQVRVWALGGPEAGEAELIRRFFDGIERYAPVLVSWNGSGFDLPVLHYRALVHGVQAPRYWDTGEDDQSFRWNNYLSRYHQRHTDLMDVLGAYQARAGAPLDEVAVLLGLPGKMGMRGGDVWGAWLAGEIGAIRDYCETDALNTYLVYLRFELLRGRLDPAGYEAECERVARALAADGRPHLAAFLRRWRGGAG</sequence>
<dbReference type="GO" id="GO:0003676">
    <property type="term" value="F:nucleic acid binding"/>
    <property type="evidence" value="ECO:0007669"/>
    <property type="project" value="InterPro"/>
</dbReference>
<reference evidence="2 3" key="1">
    <citation type="submission" date="2018-11" db="EMBL/GenBank/DDBJ databases">
        <title>Genomic Encyclopedia of Type Strains, Phase IV (KMG-IV): sequencing the most valuable type-strain genomes for metagenomic binning, comparative biology and taxonomic classification.</title>
        <authorList>
            <person name="Goeker M."/>
        </authorList>
    </citation>
    <scope>NUCLEOTIDE SEQUENCE [LARGE SCALE GENOMIC DNA]</scope>
    <source>
        <strain evidence="2 3">DSM 100275</strain>
    </source>
</reference>
<dbReference type="InterPro" id="IPR019288">
    <property type="entry name" value="3'-5'_exonuclease_PolB-like"/>
</dbReference>
<keyword evidence="3" id="KW-1185">Reference proteome</keyword>
<accession>A0A3N1XZZ2</accession>
<organism evidence="2 3">
    <name type="scientific">Inmirania thermothiophila</name>
    <dbReference type="NCBI Taxonomy" id="1750597"/>
    <lineage>
        <taxon>Bacteria</taxon>
        <taxon>Pseudomonadati</taxon>
        <taxon>Pseudomonadota</taxon>
        <taxon>Gammaproteobacteria</taxon>
        <taxon>Chromatiales</taxon>
        <taxon>Ectothiorhodospiraceae</taxon>
        <taxon>Inmirania</taxon>
    </lineage>
</organism>
<protein>
    <recommendedName>
        <fullName evidence="1">Predicted 3'-5' exonuclease PolB-like domain-containing protein</fullName>
    </recommendedName>
</protein>
<evidence type="ECO:0000313" key="2">
    <source>
        <dbReference type="EMBL" id="ROR32140.1"/>
    </source>
</evidence>
<dbReference type="InterPro" id="IPR036397">
    <property type="entry name" value="RNaseH_sf"/>
</dbReference>
<comment type="caution">
    <text evidence="2">The sequence shown here is derived from an EMBL/GenBank/DDBJ whole genome shotgun (WGS) entry which is preliminary data.</text>
</comment>
<dbReference type="AlphaFoldDB" id="A0A3N1XZZ2"/>
<dbReference type="Gene3D" id="3.30.420.10">
    <property type="entry name" value="Ribonuclease H-like superfamily/Ribonuclease H"/>
    <property type="match status" value="1"/>
</dbReference>
<evidence type="ECO:0000313" key="3">
    <source>
        <dbReference type="Proteomes" id="UP000276634"/>
    </source>
</evidence>
<gene>
    <name evidence="2" type="ORF">EDC57_1331</name>
</gene>